<dbReference type="AlphaFoldDB" id="A0A259TXQ2"/>
<dbReference type="EMBL" id="MQWB01000001">
    <property type="protein sequence ID" value="OZC02354.1"/>
    <property type="molecule type" value="Genomic_DNA"/>
</dbReference>
<comment type="caution">
    <text evidence="1">The sequence shown here is derived from an EMBL/GenBank/DDBJ whole genome shotgun (WGS) entry which is preliminary data.</text>
</comment>
<dbReference type="Gene3D" id="2.120.10.30">
    <property type="entry name" value="TolB, C-terminal domain"/>
    <property type="match status" value="1"/>
</dbReference>
<evidence type="ECO:0008006" key="3">
    <source>
        <dbReference type="Google" id="ProtNLM"/>
    </source>
</evidence>
<name>A0A259TXQ2_9BACT</name>
<dbReference type="SUPFAM" id="SSF63829">
    <property type="entry name" value="Calcium-dependent phosphotriesterase"/>
    <property type="match status" value="1"/>
</dbReference>
<keyword evidence="2" id="KW-1185">Reference proteome</keyword>
<dbReference type="Proteomes" id="UP000216446">
    <property type="component" value="Unassembled WGS sequence"/>
</dbReference>
<organism evidence="1 2">
    <name type="scientific">Rubricoccus marinus</name>
    <dbReference type="NCBI Taxonomy" id="716817"/>
    <lineage>
        <taxon>Bacteria</taxon>
        <taxon>Pseudomonadati</taxon>
        <taxon>Rhodothermota</taxon>
        <taxon>Rhodothermia</taxon>
        <taxon>Rhodothermales</taxon>
        <taxon>Rubricoccaceae</taxon>
        <taxon>Rubricoccus</taxon>
    </lineage>
</organism>
<evidence type="ECO:0000313" key="1">
    <source>
        <dbReference type="EMBL" id="OZC02354.1"/>
    </source>
</evidence>
<gene>
    <name evidence="1" type="ORF">BSZ36_04800</name>
</gene>
<sequence length="270" mass="28309">MSFEAPPVVTTLSLNVPFLALAPTTDGLQVLSERGVELVRWSGFGLLPRVSQEAVGTRDVRGGLDLDATNGQDLYVADGARVLRFSNEGRLVQTIRIPAVDRLFVAAPEAAPSGEAVAVASGAEGTVFVAEASRGVVQVWRDGQLVDVLEGFGEPVALAVVGRRLFVADRQRQSVDVRDTAGQPLETLDAKELGGVTNVSASETGVLVLGPRGVLLFSPEAERLWRVDIESEAPVLDAAIHDGVLFALTARALTALGRVPPETSGAGEAP</sequence>
<dbReference type="InParanoid" id="A0A259TXQ2"/>
<accession>A0A259TXQ2</accession>
<protein>
    <recommendedName>
        <fullName evidence="3">SMP-30/Gluconolactonase/LRE-like region domain-containing protein</fullName>
    </recommendedName>
</protein>
<reference evidence="1 2" key="1">
    <citation type="submission" date="2016-11" db="EMBL/GenBank/DDBJ databases">
        <title>Study of marine rhodopsin-containing bacteria.</title>
        <authorList>
            <person name="Yoshizawa S."/>
            <person name="Kumagai Y."/>
            <person name="Kogure K."/>
        </authorList>
    </citation>
    <scope>NUCLEOTIDE SEQUENCE [LARGE SCALE GENOMIC DNA]</scope>
    <source>
        <strain evidence="1 2">SG-29</strain>
    </source>
</reference>
<evidence type="ECO:0000313" key="2">
    <source>
        <dbReference type="Proteomes" id="UP000216446"/>
    </source>
</evidence>
<dbReference type="InterPro" id="IPR011042">
    <property type="entry name" value="6-blade_b-propeller_TolB-like"/>
</dbReference>
<proteinExistence type="predicted"/>